<dbReference type="EMBL" id="BLLK01000058">
    <property type="protein sequence ID" value="GFH57768.1"/>
    <property type="molecule type" value="Genomic_DNA"/>
</dbReference>
<reference evidence="3 4" key="1">
    <citation type="journal article" date="2021" name="Sci. Rep.">
        <title>The genome of the diatom Chaetoceros tenuissimus carries an ancient integrated fragment of an extant virus.</title>
        <authorList>
            <person name="Hongo Y."/>
            <person name="Kimura K."/>
            <person name="Takaki Y."/>
            <person name="Yoshida Y."/>
            <person name="Baba S."/>
            <person name="Kobayashi G."/>
            <person name="Nagasaki K."/>
            <person name="Hano T."/>
            <person name="Tomaru Y."/>
        </authorList>
    </citation>
    <scope>NUCLEOTIDE SEQUENCE [LARGE SCALE GENOMIC DNA]</scope>
    <source>
        <strain evidence="3 4">NIES-3715</strain>
    </source>
</reference>
<name>A0AAD3HC70_9STRA</name>
<feature type="signal peptide" evidence="2">
    <location>
        <begin position="1"/>
        <end position="23"/>
    </location>
</feature>
<gene>
    <name evidence="3" type="ORF">CTEN210_14244</name>
</gene>
<evidence type="ECO:0000256" key="2">
    <source>
        <dbReference type="SAM" id="SignalP"/>
    </source>
</evidence>
<keyword evidence="1" id="KW-0175">Coiled coil</keyword>
<feature type="coiled-coil region" evidence="1">
    <location>
        <begin position="186"/>
        <end position="213"/>
    </location>
</feature>
<feature type="chain" id="PRO_5042242331" evidence="2">
    <location>
        <begin position="24"/>
        <end position="300"/>
    </location>
</feature>
<proteinExistence type="predicted"/>
<evidence type="ECO:0000313" key="3">
    <source>
        <dbReference type="EMBL" id="GFH57768.1"/>
    </source>
</evidence>
<dbReference type="Proteomes" id="UP001054902">
    <property type="component" value="Unassembled WGS sequence"/>
</dbReference>
<keyword evidence="2" id="KW-0732">Signal</keyword>
<sequence length="300" mass="35150">MFTFFSPHFVFILFLGQRLLNIGSNTRLSLTTVNSHGSNGASTDIHSDLKLSNKFLKWAIQKEAVILIDVENVRGKTQFKMSHRELLKRVVLYTQLYNLEQNQVSMIIDHGSDQCEYYLPENLGNVTLNFAGPLMKADDVLARDVSKYDRNVALITSDVGLKARCQSTMNRANSHKIEFLEPRQFVKDLNLLYDRVEKEKSKLEKEAKSGKKKYMSKRDEMKESKLLWKHLALKYGDKELDGISVLKRAVDFDKLFLCKEVTEWEREREQNKKRSWEKTNDRIFVAEQFRRQVEQFINKQ</sequence>
<dbReference type="AlphaFoldDB" id="A0AAD3HC70"/>
<evidence type="ECO:0000313" key="4">
    <source>
        <dbReference type="Proteomes" id="UP001054902"/>
    </source>
</evidence>
<comment type="caution">
    <text evidence="3">The sequence shown here is derived from an EMBL/GenBank/DDBJ whole genome shotgun (WGS) entry which is preliminary data.</text>
</comment>
<keyword evidence="4" id="KW-1185">Reference proteome</keyword>
<evidence type="ECO:0000256" key="1">
    <source>
        <dbReference type="SAM" id="Coils"/>
    </source>
</evidence>
<organism evidence="3 4">
    <name type="scientific">Chaetoceros tenuissimus</name>
    <dbReference type="NCBI Taxonomy" id="426638"/>
    <lineage>
        <taxon>Eukaryota</taxon>
        <taxon>Sar</taxon>
        <taxon>Stramenopiles</taxon>
        <taxon>Ochrophyta</taxon>
        <taxon>Bacillariophyta</taxon>
        <taxon>Coscinodiscophyceae</taxon>
        <taxon>Chaetocerotophycidae</taxon>
        <taxon>Chaetocerotales</taxon>
        <taxon>Chaetocerotaceae</taxon>
        <taxon>Chaetoceros</taxon>
    </lineage>
</organism>
<protein>
    <submittedName>
        <fullName evidence="3">Uncharacterized protein</fullName>
    </submittedName>
</protein>
<accession>A0AAD3HC70</accession>